<comment type="caution">
    <text evidence="2">The sequence shown here is derived from an EMBL/GenBank/DDBJ whole genome shotgun (WGS) entry which is preliminary data.</text>
</comment>
<keyword evidence="1" id="KW-0472">Membrane</keyword>
<reference evidence="2 3" key="1">
    <citation type="journal article" date="2015" name="Nature">
        <title>rRNA introns, odd ribosomes, and small enigmatic genomes across a large radiation of phyla.</title>
        <authorList>
            <person name="Brown C.T."/>
            <person name="Hug L.A."/>
            <person name="Thomas B.C."/>
            <person name="Sharon I."/>
            <person name="Castelle C.J."/>
            <person name="Singh A."/>
            <person name="Wilkins M.J."/>
            <person name="Williams K.H."/>
            <person name="Banfield J.F."/>
        </authorList>
    </citation>
    <scope>NUCLEOTIDE SEQUENCE [LARGE SCALE GENOMIC DNA]</scope>
</reference>
<evidence type="ECO:0000313" key="3">
    <source>
        <dbReference type="Proteomes" id="UP000033969"/>
    </source>
</evidence>
<evidence type="ECO:0000313" key="2">
    <source>
        <dbReference type="EMBL" id="KKS18366.1"/>
    </source>
</evidence>
<keyword evidence="1" id="KW-1133">Transmembrane helix</keyword>
<sequence>MKQKGFLVVLVFIVLVFAGYFGYKYFNPIPSPSPSPTSTLTTSAVPTAEAIITSVGTVSGKLCYPSSFLPPGEIVAKELDSGKTYTQTYEGTFNGGGLTYSFELPVDTYHIRYQAHASTKDTSIFTSGYYDECAKTMHTNECTPDSGHINIPVTIKVGEEITNVDLCDFYYNPTQEQTLNKSF</sequence>
<organism evidence="2 3">
    <name type="scientific">Candidatus Woesebacteria bacterium GW2011_GWA1_41_7</name>
    <dbReference type="NCBI Taxonomy" id="1618556"/>
    <lineage>
        <taxon>Bacteria</taxon>
        <taxon>Candidatus Woeseibacteriota</taxon>
    </lineage>
</organism>
<dbReference type="EMBL" id="LCBU01000008">
    <property type="protein sequence ID" value="KKS18366.1"/>
    <property type="molecule type" value="Genomic_DNA"/>
</dbReference>
<keyword evidence="1" id="KW-0812">Transmembrane</keyword>
<dbReference type="AlphaFoldDB" id="A0A0G0Z8C1"/>
<dbReference type="Proteomes" id="UP000033969">
    <property type="component" value="Unassembled WGS sequence"/>
</dbReference>
<proteinExistence type="predicted"/>
<feature type="transmembrane region" description="Helical" evidence="1">
    <location>
        <begin position="7"/>
        <end position="26"/>
    </location>
</feature>
<gene>
    <name evidence="2" type="ORF">UU74_C0008G0002</name>
</gene>
<protein>
    <submittedName>
        <fullName evidence="2">Uncharacterized protein</fullName>
    </submittedName>
</protein>
<name>A0A0G0Z8C1_9BACT</name>
<accession>A0A0G0Z8C1</accession>
<evidence type="ECO:0000256" key="1">
    <source>
        <dbReference type="SAM" id="Phobius"/>
    </source>
</evidence>